<name>A0ACC0D356_9PEZI</name>
<protein>
    <submittedName>
        <fullName evidence="1">Triosephosphate isomerase</fullName>
    </submittedName>
</protein>
<reference evidence="1 2" key="1">
    <citation type="journal article" date="2022" name="New Phytol.">
        <title>Ecological generalism drives hyperdiversity of secondary metabolite gene clusters in xylarialean endophytes.</title>
        <authorList>
            <person name="Franco M.E.E."/>
            <person name="Wisecaver J.H."/>
            <person name="Arnold A.E."/>
            <person name="Ju Y.M."/>
            <person name="Slot J.C."/>
            <person name="Ahrendt S."/>
            <person name="Moore L.P."/>
            <person name="Eastman K.E."/>
            <person name="Scott K."/>
            <person name="Konkel Z."/>
            <person name="Mondo S.J."/>
            <person name="Kuo A."/>
            <person name="Hayes R.D."/>
            <person name="Haridas S."/>
            <person name="Andreopoulos B."/>
            <person name="Riley R."/>
            <person name="LaButti K."/>
            <person name="Pangilinan J."/>
            <person name="Lipzen A."/>
            <person name="Amirebrahimi M."/>
            <person name="Yan J."/>
            <person name="Adam C."/>
            <person name="Keymanesh K."/>
            <person name="Ng V."/>
            <person name="Louie K."/>
            <person name="Northen T."/>
            <person name="Drula E."/>
            <person name="Henrissat B."/>
            <person name="Hsieh H.M."/>
            <person name="Youens-Clark K."/>
            <person name="Lutzoni F."/>
            <person name="Miadlikowska J."/>
            <person name="Eastwood D.C."/>
            <person name="Hamelin R.C."/>
            <person name="Grigoriev I.V."/>
            <person name="U'Ren J.M."/>
        </authorList>
    </citation>
    <scope>NUCLEOTIDE SEQUENCE [LARGE SCALE GENOMIC DNA]</scope>
    <source>
        <strain evidence="1 2">ER1909</strain>
    </source>
</reference>
<sequence>MSSSPPPSPPRRRIVGVSTKMYFSAARTKHYIQELLQIISSSSPSSSDLLSQLDIFIIPDHITLASVASQLAGTSILTGAQDAFYEDSGAFTGEVSPAVLAEVGCRIVELGHAERRRLFHETDADAARKAAAAARNGMIPLVCIGERTRIDNTTTAAVEECRPQVEAVLAAVPSDADVILAYEPVWAIGAAEPAGADYVVAVTRQLRNLECVRQRQGATRILYGGSAGPGLFEKLKDGVDGLFLGRFAHDPAQFYRTILEVAAA</sequence>
<keyword evidence="2" id="KW-1185">Reference proteome</keyword>
<evidence type="ECO:0000313" key="2">
    <source>
        <dbReference type="Proteomes" id="UP001497680"/>
    </source>
</evidence>
<gene>
    <name evidence="1" type="ORF">F4821DRAFT_237411</name>
</gene>
<organism evidence="1 2">
    <name type="scientific">Hypoxylon rubiginosum</name>
    <dbReference type="NCBI Taxonomy" id="110542"/>
    <lineage>
        <taxon>Eukaryota</taxon>
        <taxon>Fungi</taxon>
        <taxon>Dikarya</taxon>
        <taxon>Ascomycota</taxon>
        <taxon>Pezizomycotina</taxon>
        <taxon>Sordariomycetes</taxon>
        <taxon>Xylariomycetidae</taxon>
        <taxon>Xylariales</taxon>
        <taxon>Hypoxylaceae</taxon>
        <taxon>Hypoxylon</taxon>
    </lineage>
</organism>
<dbReference type="EMBL" id="MU394312">
    <property type="protein sequence ID" value="KAI6086770.1"/>
    <property type="molecule type" value="Genomic_DNA"/>
</dbReference>
<comment type="caution">
    <text evidence="1">The sequence shown here is derived from an EMBL/GenBank/DDBJ whole genome shotgun (WGS) entry which is preliminary data.</text>
</comment>
<proteinExistence type="predicted"/>
<evidence type="ECO:0000313" key="1">
    <source>
        <dbReference type="EMBL" id="KAI6086770.1"/>
    </source>
</evidence>
<accession>A0ACC0D356</accession>
<dbReference type="Proteomes" id="UP001497680">
    <property type="component" value="Unassembled WGS sequence"/>
</dbReference>
<keyword evidence="1" id="KW-0413">Isomerase</keyword>